<feature type="compositionally biased region" description="Basic and acidic residues" evidence="1">
    <location>
        <begin position="297"/>
        <end position="310"/>
    </location>
</feature>
<feature type="compositionally biased region" description="Low complexity" evidence="1">
    <location>
        <begin position="405"/>
        <end position="424"/>
    </location>
</feature>
<feature type="region of interest" description="Disordered" evidence="1">
    <location>
        <begin position="158"/>
        <end position="187"/>
    </location>
</feature>
<protein>
    <recommendedName>
        <fullName evidence="4">Zn(2)-C6 fungal-type domain-containing protein</fullName>
    </recommendedName>
</protein>
<dbReference type="Proteomes" id="UP001590951">
    <property type="component" value="Unassembled WGS sequence"/>
</dbReference>
<evidence type="ECO:0000256" key="1">
    <source>
        <dbReference type="SAM" id="MobiDB-lite"/>
    </source>
</evidence>
<keyword evidence="3" id="KW-1185">Reference proteome</keyword>
<comment type="caution">
    <text evidence="2">The sequence shown here is derived from an EMBL/GenBank/DDBJ whole genome shotgun (WGS) entry which is preliminary data.</text>
</comment>
<sequence length="507" mass="57094">MAPNSREESRNEYHTEGRRLQIQHSVPRRTRGHHRLPLAQTNEDHEPFGQPHCSDIQFGGDFYQGQGAGWSSTSSDDAEALSSTGVMPNWSAQDSVSQHPWSVSYESYASVPYQSGRMSIPLNESQGYMSPFLEVAQGERASNSLSYQSSWRAQDLCQNHDHSRRQRSTHTWAQNHDYPQYRMNRSAQQGRYDTLRSNDYRTQGNSDHSFDLSRGGVNATNLAASGPFSSYTQHNRHVNRPTGLAVQQIQSSVRLDLAAQSNMSESQGRQEHSQSDSGPIAPAITISSAETYPEVPNSRRFESESSRIRDSPSNSQDKVWREHDTKDKANEGKLRVPRSDDRRRKDHIPVSRSRVLTDEGREHAKQVRKVGACKDCRGRHIRCEHTLGKERQRNPASTPDRRDSSLSIDSESSGHSSDYFSSSVSDRDSPWPSNRPPPSDNTPDYDAIQSMGLTAIPSSAYSSAQSSTYFTSPIHGSYSSHAFNRAYSSESQPYSPFNDDRGYYYQN</sequence>
<feature type="compositionally biased region" description="Basic and acidic residues" evidence="1">
    <location>
        <begin position="318"/>
        <end position="365"/>
    </location>
</feature>
<dbReference type="EMBL" id="JBHFEH010000106">
    <property type="protein sequence ID" value="KAL2046700.1"/>
    <property type="molecule type" value="Genomic_DNA"/>
</dbReference>
<proteinExistence type="predicted"/>
<organism evidence="2 3">
    <name type="scientific">Lepraria finkii</name>
    <dbReference type="NCBI Taxonomy" id="1340010"/>
    <lineage>
        <taxon>Eukaryota</taxon>
        <taxon>Fungi</taxon>
        <taxon>Dikarya</taxon>
        <taxon>Ascomycota</taxon>
        <taxon>Pezizomycotina</taxon>
        <taxon>Lecanoromycetes</taxon>
        <taxon>OSLEUM clade</taxon>
        <taxon>Lecanoromycetidae</taxon>
        <taxon>Lecanorales</taxon>
        <taxon>Lecanorineae</taxon>
        <taxon>Stereocaulaceae</taxon>
        <taxon>Lepraria</taxon>
    </lineage>
</organism>
<gene>
    <name evidence="2" type="ORF">ABVK25_011614</name>
</gene>
<reference evidence="2 3" key="1">
    <citation type="submission" date="2024-09" db="EMBL/GenBank/DDBJ databases">
        <title>Rethinking Asexuality: The Enigmatic Case of Functional Sexual Genes in Lepraria (Stereocaulaceae).</title>
        <authorList>
            <person name="Doellman M."/>
            <person name="Sun Y."/>
            <person name="Barcenas-Pena A."/>
            <person name="Lumbsch H.T."/>
            <person name="Grewe F."/>
        </authorList>
    </citation>
    <scope>NUCLEOTIDE SEQUENCE [LARGE SCALE GENOMIC DNA]</scope>
    <source>
        <strain evidence="2 3">Grewe 0041</strain>
    </source>
</reference>
<evidence type="ECO:0000313" key="2">
    <source>
        <dbReference type="EMBL" id="KAL2046700.1"/>
    </source>
</evidence>
<evidence type="ECO:0008006" key="4">
    <source>
        <dbReference type="Google" id="ProtNLM"/>
    </source>
</evidence>
<feature type="compositionally biased region" description="Basic and acidic residues" evidence="1">
    <location>
        <begin position="498"/>
        <end position="507"/>
    </location>
</feature>
<name>A0ABR4ALT4_9LECA</name>
<feature type="compositionally biased region" description="Basic and acidic residues" evidence="1">
    <location>
        <begin position="387"/>
        <end position="404"/>
    </location>
</feature>
<evidence type="ECO:0000313" key="3">
    <source>
        <dbReference type="Proteomes" id="UP001590951"/>
    </source>
</evidence>
<feature type="region of interest" description="Disordered" evidence="1">
    <location>
        <begin position="260"/>
        <end position="370"/>
    </location>
</feature>
<accession>A0ABR4ALT4</accession>
<feature type="region of interest" description="Disordered" evidence="1">
    <location>
        <begin position="1"/>
        <end position="33"/>
    </location>
</feature>
<feature type="region of interest" description="Disordered" evidence="1">
    <location>
        <begin position="387"/>
        <end position="451"/>
    </location>
</feature>
<feature type="region of interest" description="Disordered" evidence="1">
    <location>
        <begin position="488"/>
        <end position="507"/>
    </location>
</feature>
<feature type="compositionally biased region" description="Basic and acidic residues" evidence="1">
    <location>
        <begin position="1"/>
        <end position="19"/>
    </location>
</feature>